<dbReference type="Proteomes" id="UP000220397">
    <property type="component" value="Unassembled WGS sequence"/>
</dbReference>
<dbReference type="GO" id="GO:0003677">
    <property type="term" value="F:DNA binding"/>
    <property type="evidence" value="ECO:0007669"/>
    <property type="project" value="UniProtKB-KW"/>
</dbReference>
<evidence type="ECO:0000313" key="3">
    <source>
        <dbReference type="Proteomes" id="UP000220397"/>
    </source>
</evidence>
<gene>
    <name evidence="2" type="ORF">CN398_00705</name>
</gene>
<dbReference type="EMBL" id="NTUS01000005">
    <property type="protein sequence ID" value="PFB10360.1"/>
    <property type="molecule type" value="Genomic_DNA"/>
</dbReference>
<organism evidence="2 3">
    <name type="scientific">Bacillus thuringiensis</name>
    <dbReference type="NCBI Taxonomy" id="1428"/>
    <lineage>
        <taxon>Bacteria</taxon>
        <taxon>Bacillati</taxon>
        <taxon>Bacillota</taxon>
        <taxon>Bacilli</taxon>
        <taxon>Bacillales</taxon>
        <taxon>Bacillaceae</taxon>
        <taxon>Bacillus</taxon>
        <taxon>Bacillus cereus group</taxon>
    </lineage>
</organism>
<evidence type="ECO:0000259" key="1">
    <source>
        <dbReference type="Pfam" id="PF12728"/>
    </source>
</evidence>
<protein>
    <submittedName>
        <fullName evidence="2">DNA-binding protein</fullName>
    </submittedName>
</protein>
<sequence>MKYHLNSRKEVEDFINSEVLTTSEAMQILDVNRSRMSALVKAGKLSPVKKTSNVSLFLKSDIESKKEELEVLRVKYRPYD</sequence>
<reference evidence="2 3" key="1">
    <citation type="submission" date="2017-09" db="EMBL/GenBank/DDBJ databases">
        <title>Large-scale bioinformatics analysis of Bacillus genomes uncovers conserved roles of natural products in bacterial physiology.</title>
        <authorList>
            <consortium name="Agbiome Team Llc"/>
            <person name="Bleich R.M."/>
            <person name="Kirk G.J."/>
            <person name="Santa Maria K.C."/>
            <person name="Allen S.E."/>
            <person name="Farag S."/>
            <person name="Shank E.A."/>
            <person name="Bowers A."/>
        </authorList>
    </citation>
    <scope>NUCLEOTIDE SEQUENCE [LARGE SCALE GENOMIC DNA]</scope>
    <source>
        <strain evidence="2 3">AFS015413</strain>
    </source>
</reference>
<feature type="domain" description="Helix-turn-helix" evidence="1">
    <location>
        <begin position="19"/>
        <end position="63"/>
    </location>
</feature>
<evidence type="ECO:0000313" key="2">
    <source>
        <dbReference type="EMBL" id="PFB10360.1"/>
    </source>
</evidence>
<dbReference type="AlphaFoldDB" id="A0A9X6VG24"/>
<dbReference type="Pfam" id="PF12728">
    <property type="entry name" value="HTH_17"/>
    <property type="match status" value="1"/>
</dbReference>
<keyword evidence="2" id="KW-0238">DNA-binding</keyword>
<dbReference type="RefSeq" id="WP_042598319.1">
    <property type="nucleotide sequence ID" value="NZ_JABWHT010000004.1"/>
</dbReference>
<proteinExistence type="predicted"/>
<name>A0A9X6VG24_BACTU</name>
<accession>A0A9X6VG24</accession>
<comment type="caution">
    <text evidence="2">The sequence shown here is derived from an EMBL/GenBank/DDBJ whole genome shotgun (WGS) entry which is preliminary data.</text>
</comment>
<dbReference type="InterPro" id="IPR041657">
    <property type="entry name" value="HTH_17"/>
</dbReference>